<reference evidence="4" key="1">
    <citation type="journal article" date="2015" name="MBio">
        <title>Homologs of the Acinetobacter baumannii AceI transporter represent a new family of bacterial multidrug efflux systems.</title>
        <authorList>
            <person name="Hassan K.A."/>
            <person name="Liu Q."/>
            <person name="Henderson P.J."/>
            <person name="Paulsen I.T."/>
        </authorList>
    </citation>
    <scope>NUCLEOTIDE SEQUENCE</scope>
</reference>
<protein>
    <submittedName>
        <fullName evidence="4">PACE efflux transporter</fullName>
    </submittedName>
</protein>
<feature type="domain" description="Chlorhexidine efflux transporter" evidence="2">
    <location>
        <begin position="5"/>
        <end position="68"/>
    </location>
</feature>
<reference evidence="4" key="3">
    <citation type="submission" date="2025-08" db="UniProtKB">
        <authorList>
            <consortium name="RefSeq"/>
        </authorList>
    </citation>
    <scope>IDENTIFICATION</scope>
</reference>
<dbReference type="AlphaFoldDB" id="A0A8B6X4E3"/>
<dbReference type="OrthoDB" id="1631120at2"/>
<evidence type="ECO:0000313" key="4">
    <source>
        <dbReference type="RefSeq" id="WP_028311870.1"/>
    </source>
</evidence>
<accession>A0A8B6X4E3</accession>
<reference evidence="4" key="2">
    <citation type="journal article" date="2018" name="J. Membr. Biol.">
        <title>Biocide Selective TolC-Independent Efflux Pumps in Enterobacteriaceae.</title>
        <authorList>
            <person name="Slipski C.J."/>
            <person name="Zhanel G.G."/>
            <person name="Bay D.C."/>
        </authorList>
    </citation>
    <scope>NUCLEOTIDE SEQUENCE</scope>
</reference>
<evidence type="ECO:0000259" key="2">
    <source>
        <dbReference type="Pfam" id="PF05232"/>
    </source>
</evidence>
<keyword evidence="1" id="KW-0472">Membrane</keyword>
<dbReference type="Pfam" id="PF05232">
    <property type="entry name" value="BTP"/>
    <property type="match status" value="2"/>
</dbReference>
<sequence>MSLHKSRAERICQALVFEALAIVIATPLFAWAMGTGMGEMGVLTFANCLIALVWNVGFNTGFDALLRRAGRSKTVAARVVHALLFEAGLFALTLPLAMWWLEIGLAEAFALEVGMVLFFLPYSYVYHWGWDVLRARWLARRARRSSATSA</sequence>
<dbReference type="NCBIfam" id="NF033664">
    <property type="entry name" value="PACE_transport"/>
    <property type="match status" value="1"/>
</dbReference>
<feature type="transmembrane region" description="Helical" evidence="1">
    <location>
        <begin position="12"/>
        <end position="34"/>
    </location>
</feature>
<proteinExistence type="predicted"/>
<feature type="transmembrane region" description="Helical" evidence="1">
    <location>
        <begin position="40"/>
        <end position="58"/>
    </location>
</feature>
<feature type="transmembrane region" description="Helical" evidence="1">
    <location>
        <begin position="113"/>
        <end position="133"/>
    </location>
</feature>
<keyword evidence="1" id="KW-1133">Transmembrane helix</keyword>
<feature type="domain" description="Chlorhexidine efflux transporter" evidence="2">
    <location>
        <begin position="73"/>
        <end position="136"/>
    </location>
</feature>
<evidence type="ECO:0000313" key="3">
    <source>
        <dbReference type="Proteomes" id="UP000675920"/>
    </source>
</evidence>
<evidence type="ECO:0000256" key="1">
    <source>
        <dbReference type="SAM" id="Phobius"/>
    </source>
</evidence>
<organism evidence="3 4">
    <name type="scientific">Derxia gummosa DSM 723</name>
    <dbReference type="NCBI Taxonomy" id="1121388"/>
    <lineage>
        <taxon>Bacteria</taxon>
        <taxon>Pseudomonadati</taxon>
        <taxon>Pseudomonadota</taxon>
        <taxon>Betaproteobacteria</taxon>
        <taxon>Burkholderiales</taxon>
        <taxon>Alcaligenaceae</taxon>
        <taxon>Derxia</taxon>
    </lineage>
</organism>
<dbReference type="InterPro" id="IPR058208">
    <property type="entry name" value="PACE"/>
</dbReference>
<name>A0A8B6X4E3_9BURK</name>
<keyword evidence="3" id="KW-1185">Reference proteome</keyword>
<dbReference type="RefSeq" id="WP_028311870.1">
    <property type="nucleotide sequence ID" value="NZ_AXWS01000014.1"/>
</dbReference>
<dbReference type="InterPro" id="IPR007896">
    <property type="entry name" value="BTP_bacteria"/>
</dbReference>
<feature type="transmembrane region" description="Helical" evidence="1">
    <location>
        <begin position="79"/>
        <end position="101"/>
    </location>
</feature>
<dbReference type="Proteomes" id="UP000675920">
    <property type="component" value="Unplaced"/>
</dbReference>
<keyword evidence="1" id="KW-0812">Transmembrane</keyword>